<proteinExistence type="predicted"/>
<dbReference type="PANTHER" id="PTHR34448">
    <property type="entry name" value="AMINOPEPTIDASE"/>
    <property type="match status" value="1"/>
</dbReference>
<dbReference type="InterPro" id="IPR000787">
    <property type="entry name" value="Peptidase_M29"/>
</dbReference>
<dbReference type="Pfam" id="PF02073">
    <property type="entry name" value="Peptidase_M29"/>
    <property type="match status" value="1"/>
</dbReference>
<evidence type="ECO:0000313" key="3">
    <source>
        <dbReference type="Proteomes" id="UP000515819"/>
    </source>
</evidence>
<dbReference type="Proteomes" id="UP000515819">
    <property type="component" value="Chromosome"/>
</dbReference>
<dbReference type="KEGG" id="wcp:H9Q76_04945"/>
<sequence>MNDADLQERMQLAIERISEIKEEDQTIWDTLAKMDAGAKNLKTYFDSVAEFILYVYDVYEIVSQPGKIDLPLSKLQEINHNLYADILPEHYDASFANPDYAVEKLGEYGKYLCMLYAEIRAMIAYAYEDEMQAMISLMELFLEVYGIFTASEGEKLPDEKEIKEAIYYYMYDYADVLVARRIRETVTCVNPFAYDIIMQSDLMTPDYLYAYGEYIGENELRMAQYLAKLPEEKIESLACTYVQGFIKGFETMRIDISPKKSVNIRYAIGQERMVKAAIQMFEKEGLASILFRYPVSRMNRKATIRTGYAATPANKQYEYDHAGDDAVFFDRAFMERKLEVMEQTYEQEKEAALVYAGPAVIEVFGEDPFSPQTKPTVWKLSDKQQKMSVEYASKAAEITNHYIPHDQYSFTIIAYPIPEIGADFEEIFDAVVEVNTLDNEKYKSIQQTMIDCLDDAEYVQVLGKGGNQTDMKVMLHKIDRKTQTNFENCLADVNIPLGEVFTSPVLNGTKGTLHVSQVYLNELKYTDLKLTFEDGKVADYTCKNFEDEAENKRLIKENLLFHHETLPIGEFAIGTNTTAYAMARKYEILYKLPILIVEKMGPHFAVGDTCYSYSEDSRLYNPDGREIVAKENECSALRNSEDKEARAGAYFNCHTDITIPYEEIGGIYAVKPDGTKTAIIEDGRFVLPGTEALNEALK</sequence>
<keyword evidence="1" id="KW-0479">Metal-binding</keyword>
<gene>
    <name evidence="2" type="ORF">H9Q76_04945</name>
</gene>
<keyword evidence="2" id="KW-0645">Protease</keyword>
<name>A0A7G9FQ02_9FIRM</name>
<dbReference type="SUPFAM" id="SSF144052">
    <property type="entry name" value="Thermophilic metalloprotease-like"/>
    <property type="match status" value="1"/>
</dbReference>
<dbReference type="GO" id="GO:0046872">
    <property type="term" value="F:metal ion binding"/>
    <property type="evidence" value="ECO:0007669"/>
    <property type="project" value="UniProtKB-KW"/>
</dbReference>
<dbReference type="InterPro" id="IPR052170">
    <property type="entry name" value="M29_Exopeptidase"/>
</dbReference>
<accession>A0A7G9FQ02</accession>
<dbReference type="RefSeq" id="WP_249321769.1">
    <property type="nucleotide sequence ID" value="NZ_CP060632.1"/>
</dbReference>
<dbReference type="AlphaFoldDB" id="A0A7G9FQ02"/>
<dbReference type="GO" id="GO:0004177">
    <property type="term" value="F:aminopeptidase activity"/>
    <property type="evidence" value="ECO:0007669"/>
    <property type="project" value="UniProtKB-KW"/>
</dbReference>
<dbReference type="EMBL" id="CP060632">
    <property type="protein sequence ID" value="QNM00634.1"/>
    <property type="molecule type" value="Genomic_DNA"/>
</dbReference>
<keyword evidence="2" id="KW-0031">Aminopeptidase</keyword>
<organism evidence="2 3">
    <name type="scientific">Wujia chipingensis</name>
    <dbReference type="NCBI Taxonomy" id="2763670"/>
    <lineage>
        <taxon>Bacteria</taxon>
        <taxon>Bacillati</taxon>
        <taxon>Bacillota</taxon>
        <taxon>Clostridia</taxon>
        <taxon>Lachnospirales</taxon>
        <taxon>Lachnospiraceae</taxon>
        <taxon>Wujia</taxon>
    </lineage>
</organism>
<keyword evidence="3" id="KW-1185">Reference proteome</keyword>
<dbReference type="PANTHER" id="PTHR34448:SF1">
    <property type="entry name" value="BLL6088 PROTEIN"/>
    <property type="match status" value="1"/>
</dbReference>
<evidence type="ECO:0000313" key="2">
    <source>
        <dbReference type="EMBL" id="QNM00634.1"/>
    </source>
</evidence>
<reference evidence="2 3" key="1">
    <citation type="submission" date="2020-08" db="EMBL/GenBank/DDBJ databases">
        <authorList>
            <person name="Liu C."/>
            <person name="Sun Q."/>
        </authorList>
    </citation>
    <scope>NUCLEOTIDE SEQUENCE [LARGE SCALE GENOMIC DNA]</scope>
    <source>
        <strain evidence="2 3">NSJ-4</strain>
    </source>
</reference>
<dbReference type="GO" id="GO:0006508">
    <property type="term" value="P:proteolysis"/>
    <property type="evidence" value="ECO:0007669"/>
    <property type="project" value="InterPro"/>
</dbReference>
<evidence type="ECO:0000256" key="1">
    <source>
        <dbReference type="ARBA" id="ARBA00022723"/>
    </source>
</evidence>
<protein>
    <submittedName>
        <fullName evidence="2">Aminopeptidase</fullName>
    </submittedName>
</protein>
<keyword evidence="2" id="KW-0378">Hydrolase</keyword>